<dbReference type="OrthoDB" id="9802264at2"/>
<dbReference type="Proteomes" id="UP000436911">
    <property type="component" value="Unassembled WGS sequence"/>
</dbReference>
<evidence type="ECO:0000256" key="9">
    <source>
        <dbReference type="ARBA" id="ARBA00023136"/>
    </source>
</evidence>
<comment type="caution">
    <text evidence="13">The sequence shown here is derived from an EMBL/GenBank/DDBJ whole genome shotgun (WGS) entry which is preliminary data.</text>
</comment>
<protein>
    <submittedName>
        <fullName evidence="13">Molybdenum ABC transporter ATP-binding protein</fullName>
    </submittedName>
</protein>
<dbReference type="Proteomes" id="UP000477951">
    <property type="component" value="Unassembled WGS sequence"/>
</dbReference>
<dbReference type="InterPro" id="IPR003439">
    <property type="entry name" value="ABC_transporter-like_ATP-bd"/>
</dbReference>
<evidence type="ECO:0000256" key="5">
    <source>
        <dbReference type="ARBA" id="ARBA00022519"/>
    </source>
</evidence>
<dbReference type="InterPro" id="IPR011868">
    <property type="entry name" value="ModC_ABC_ATP-bd"/>
</dbReference>
<dbReference type="PROSITE" id="PS51866">
    <property type="entry name" value="MOP"/>
    <property type="match status" value="1"/>
</dbReference>
<dbReference type="InterPro" id="IPR003593">
    <property type="entry name" value="AAA+_ATPase"/>
</dbReference>
<feature type="domain" description="Mop" evidence="12">
    <location>
        <begin position="290"/>
        <end position="355"/>
    </location>
</feature>
<dbReference type="EMBL" id="QUSG01000001">
    <property type="protein sequence ID" value="KAA3531923.1"/>
    <property type="molecule type" value="Genomic_DNA"/>
</dbReference>
<keyword evidence="3" id="KW-1003">Cell membrane</keyword>
<dbReference type="AlphaFoldDB" id="A0A368NY62"/>
<keyword evidence="2" id="KW-0813">Transport</keyword>
<evidence type="ECO:0000256" key="10">
    <source>
        <dbReference type="PROSITE-ProRule" id="PRU01213"/>
    </source>
</evidence>
<evidence type="ECO:0000313" key="13">
    <source>
        <dbReference type="EMBL" id="KAA3531923.1"/>
    </source>
</evidence>
<keyword evidence="5" id="KW-0997">Cell inner membrane</keyword>
<keyword evidence="9" id="KW-0472">Membrane</keyword>
<dbReference type="EMBL" id="WPHR01000009">
    <property type="protein sequence ID" value="MUZ73741.1"/>
    <property type="molecule type" value="Genomic_DNA"/>
</dbReference>
<dbReference type="GO" id="GO:0005524">
    <property type="term" value="F:ATP binding"/>
    <property type="evidence" value="ECO:0007669"/>
    <property type="project" value="UniProtKB-KW"/>
</dbReference>
<evidence type="ECO:0000256" key="4">
    <source>
        <dbReference type="ARBA" id="ARBA00022505"/>
    </source>
</evidence>
<evidence type="ECO:0000313" key="16">
    <source>
        <dbReference type="Proteomes" id="UP000477951"/>
    </source>
</evidence>
<gene>
    <name evidence="13" type="primary">modC</name>
    <name evidence="13" type="ORF">DXT89_00635</name>
    <name evidence="14" type="ORF">GOZ90_13720</name>
</gene>
<evidence type="ECO:0000259" key="12">
    <source>
        <dbReference type="PROSITE" id="PS51866"/>
    </source>
</evidence>
<dbReference type="GO" id="GO:0016887">
    <property type="term" value="F:ATP hydrolysis activity"/>
    <property type="evidence" value="ECO:0007669"/>
    <property type="project" value="InterPro"/>
</dbReference>
<dbReference type="PANTHER" id="PTHR43514:SF4">
    <property type="entry name" value="ABC TRANSPORTER I FAMILY MEMBER 10"/>
    <property type="match status" value="1"/>
</dbReference>
<proteinExistence type="inferred from homology"/>
<keyword evidence="4 10" id="KW-0500">Molybdenum</keyword>
<keyword evidence="7 13" id="KW-0067">ATP-binding</keyword>
<reference evidence="14 16" key="2">
    <citation type="submission" date="2019-12" db="EMBL/GenBank/DDBJ databases">
        <title>Whole-genome sequencing of Allorhizobium vitis.</title>
        <authorList>
            <person name="Gan H.M."/>
            <person name="Szegedi E."/>
            <person name="Burr T."/>
            <person name="Savka M.A."/>
        </authorList>
    </citation>
    <scope>NUCLEOTIDE SEQUENCE [LARGE SCALE GENOMIC DNA]</scope>
    <source>
        <strain evidence="14 16">CG516</strain>
    </source>
</reference>
<dbReference type="InterPro" id="IPR004606">
    <property type="entry name" value="Mop_domain"/>
</dbReference>
<evidence type="ECO:0000256" key="3">
    <source>
        <dbReference type="ARBA" id="ARBA00022475"/>
    </source>
</evidence>
<dbReference type="Pfam" id="PF00005">
    <property type="entry name" value="ABC_tran"/>
    <property type="match status" value="1"/>
</dbReference>
<keyword evidence="8" id="KW-1278">Translocase</keyword>
<reference evidence="13 15" key="1">
    <citation type="submission" date="2018-08" db="EMBL/GenBank/DDBJ databases">
        <title>Genome sequencing of Agrobacterium vitis strain ICMP 10754.</title>
        <authorList>
            <person name="Visnovsky S.B."/>
            <person name="Pitman A.R."/>
        </authorList>
    </citation>
    <scope>NUCLEOTIDE SEQUENCE [LARGE SCALE GENOMIC DNA]</scope>
    <source>
        <strain evidence="13 15">ICMP 10754</strain>
    </source>
</reference>
<comment type="similarity">
    <text evidence="1">Belongs to the ABC transporter superfamily.</text>
</comment>
<dbReference type="InterPro" id="IPR050334">
    <property type="entry name" value="Molybdenum_import_ModC"/>
</dbReference>
<evidence type="ECO:0000256" key="8">
    <source>
        <dbReference type="ARBA" id="ARBA00022967"/>
    </source>
</evidence>
<organism evidence="13 15">
    <name type="scientific">Agrobacterium vitis</name>
    <name type="common">Rhizobium vitis</name>
    <dbReference type="NCBI Taxonomy" id="373"/>
    <lineage>
        <taxon>Bacteria</taxon>
        <taxon>Pseudomonadati</taxon>
        <taxon>Pseudomonadota</taxon>
        <taxon>Alphaproteobacteria</taxon>
        <taxon>Hyphomicrobiales</taxon>
        <taxon>Rhizobiaceae</taxon>
        <taxon>Rhizobium/Agrobacterium group</taxon>
        <taxon>Agrobacterium</taxon>
    </lineage>
</organism>
<feature type="domain" description="ABC transporter" evidence="11">
    <location>
        <begin position="2"/>
        <end position="233"/>
    </location>
</feature>
<dbReference type="PROSITE" id="PS50893">
    <property type="entry name" value="ABC_TRANSPORTER_2"/>
    <property type="match status" value="1"/>
</dbReference>
<evidence type="ECO:0000313" key="15">
    <source>
        <dbReference type="Proteomes" id="UP000436911"/>
    </source>
</evidence>
<sequence>MMLEIDILHRQGSFDLEADLQLGPGLTALFGPSGSGKTTMINAVAGLIRPDQGRITFEGRVWSDAQNGTFLPPHRRRIGYVFQEARLFPHLSVRANLTYGRYFTPKAERREDLSRICDLLGITDLLDRAPNGLSGGEKQRVAIARALMASPKLLLMDEPLSALDGALKAQILPYIERIRDEAGVPILYVSHAVEEVTRLASRVVTMSKGHALRVDAGEGALLHLPRLGDSRPGSFLHAHVTGHAREEGLTLATSPAGPLYLKYADLPIGTPIRLFVAASDLVLATGETGQLSTLNRLSGKVTAIFETGPGIVVRVDCSGQVIDAEITRRSLSALDLAPGKPVSVLFKAVSVAEAGVYRLRTEPLR</sequence>
<dbReference type="Gene3D" id="3.40.50.300">
    <property type="entry name" value="P-loop containing nucleotide triphosphate hydrolases"/>
    <property type="match status" value="1"/>
</dbReference>
<dbReference type="InterPro" id="IPR008995">
    <property type="entry name" value="Mo/tungstate-bd_C_term_dom"/>
</dbReference>
<dbReference type="PANTHER" id="PTHR43514">
    <property type="entry name" value="ABC TRANSPORTER I FAMILY MEMBER 10"/>
    <property type="match status" value="1"/>
</dbReference>
<dbReference type="NCBIfam" id="TIGR02142">
    <property type="entry name" value="modC_ABC"/>
    <property type="match status" value="1"/>
</dbReference>
<dbReference type="Gene3D" id="2.40.50.100">
    <property type="match status" value="1"/>
</dbReference>
<dbReference type="GO" id="GO:0016020">
    <property type="term" value="C:membrane"/>
    <property type="evidence" value="ECO:0007669"/>
    <property type="project" value="InterPro"/>
</dbReference>
<dbReference type="Pfam" id="PF03459">
    <property type="entry name" value="TOBE"/>
    <property type="match status" value="1"/>
</dbReference>
<dbReference type="InterPro" id="IPR005116">
    <property type="entry name" value="Transp-assoc_OB_typ1"/>
</dbReference>
<dbReference type="GO" id="GO:0140359">
    <property type="term" value="F:ABC-type transporter activity"/>
    <property type="evidence" value="ECO:0007669"/>
    <property type="project" value="InterPro"/>
</dbReference>
<dbReference type="PROSITE" id="PS00211">
    <property type="entry name" value="ABC_TRANSPORTER_1"/>
    <property type="match status" value="1"/>
</dbReference>
<evidence type="ECO:0000256" key="1">
    <source>
        <dbReference type="ARBA" id="ARBA00005417"/>
    </source>
</evidence>
<dbReference type="SUPFAM" id="SSF52540">
    <property type="entry name" value="P-loop containing nucleoside triphosphate hydrolases"/>
    <property type="match status" value="1"/>
</dbReference>
<accession>A0A368NY62</accession>
<dbReference type="SMART" id="SM00382">
    <property type="entry name" value="AAA"/>
    <property type="match status" value="1"/>
</dbReference>
<dbReference type="InterPro" id="IPR017871">
    <property type="entry name" value="ABC_transporter-like_CS"/>
</dbReference>
<evidence type="ECO:0000256" key="6">
    <source>
        <dbReference type="ARBA" id="ARBA00022741"/>
    </source>
</evidence>
<evidence type="ECO:0000256" key="7">
    <source>
        <dbReference type="ARBA" id="ARBA00022840"/>
    </source>
</evidence>
<dbReference type="InterPro" id="IPR027417">
    <property type="entry name" value="P-loop_NTPase"/>
</dbReference>
<dbReference type="SUPFAM" id="SSF50331">
    <property type="entry name" value="MOP-like"/>
    <property type="match status" value="1"/>
</dbReference>
<evidence type="ECO:0000256" key="2">
    <source>
        <dbReference type="ARBA" id="ARBA00022448"/>
    </source>
</evidence>
<evidence type="ECO:0000259" key="11">
    <source>
        <dbReference type="PROSITE" id="PS50893"/>
    </source>
</evidence>
<name>A0A368NY62_AGRVI</name>
<evidence type="ECO:0000313" key="14">
    <source>
        <dbReference type="EMBL" id="MUZ73741.1"/>
    </source>
</evidence>
<keyword evidence="6" id="KW-0547">Nucleotide-binding</keyword>
<dbReference type="GO" id="GO:0015098">
    <property type="term" value="F:molybdate ion transmembrane transporter activity"/>
    <property type="evidence" value="ECO:0007669"/>
    <property type="project" value="InterPro"/>
</dbReference>